<evidence type="ECO:0000313" key="2">
    <source>
        <dbReference type="EMBL" id="OOH97595.1"/>
    </source>
</evidence>
<dbReference type="RefSeq" id="WP_077564263.1">
    <property type="nucleotide sequence ID" value="NZ_CP016378.1"/>
</dbReference>
<dbReference type="PROSITE" id="PS51186">
    <property type="entry name" value="GNAT"/>
    <property type="match status" value="1"/>
</dbReference>
<dbReference type="SUPFAM" id="SSF55729">
    <property type="entry name" value="Acyl-CoA N-acyltransferases (Nat)"/>
    <property type="match status" value="1"/>
</dbReference>
<dbReference type="PANTHER" id="PTHR43617">
    <property type="entry name" value="L-AMINO ACID N-ACETYLTRANSFERASE"/>
    <property type="match status" value="1"/>
</dbReference>
<evidence type="ECO:0000313" key="3">
    <source>
        <dbReference type="Proteomes" id="UP000188947"/>
    </source>
</evidence>
<keyword evidence="3" id="KW-1185">Reference proteome</keyword>
<dbReference type="AlphaFoldDB" id="A0A1T3FDN3"/>
<dbReference type="Pfam" id="PF13508">
    <property type="entry name" value="Acetyltransf_7"/>
    <property type="match status" value="1"/>
</dbReference>
<accession>A0A1T3FDN3</accession>
<feature type="domain" description="N-acetyltransferase" evidence="1">
    <location>
        <begin position="3"/>
        <end position="157"/>
    </location>
</feature>
<dbReference type="InterPro" id="IPR000182">
    <property type="entry name" value="GNAT_dom"/>
</dbReference>
<evidence type="ECO:0000259" key="1">
    <source>
        <dbReference type="PROSITE" id="PS51186"/>
    </source>
</evidence>
<comment type="caution">
    <text evidence="2">The sequence shown here is derived from an EMBL/GenBank/DDBJ whole genome shotgun (WGS) entry which is preliminary data.</text>
</comment>
<sequence length="176" mass="20013">MKFNIRTENHEDFEAVSALIQNAFEHEKYSDHREHFLVERLRKSSSFLPDLSFVAEVEYKIAGYILLTEIKIKNESAETISLALAPVAVLQEYQSKGIGSALIKSAHQKAKELGYNSVVLLGHADYYPRFGYKPAYLFGIELPFDVPKENCMVIELVKGSLQGLGGMVEYPEEFYR</sequence>
<dbReference type="InterPro" id="IPR016181">
    <property type="entry name" value="Acyl_CoA_acyltransferase"/>
</dbReference>
<dbReference type="Gene3D" id="3.40.630.30">
    <property type="match status" value="1"/>
</dbReference>
<dbReference type="PANTHER" id="PTHR43617:SF2">
    <property type="entry name" value="UPF0039 PROTEIN SLL0451"/>
    <property type="match status" value="1"/>
</dbReference>
<dbReference type="EMBL" id="MPOG01000003">
    <property type="protein sequence ID" value="OOH97595.1"/>
    <property type="molecule type" value="Genomic_DNA"/>
</dbReference>
<dbReference type="STRING" id="238.BBD35_01180"/>
<reference evidence="2 3" key="1">
    <citation type="submission" date="2016-11" db="EMBL/GenBank/DDBJ databases">
        <title>Genome sequence and comparative genomic analysis of clinical strain Elizabethkingia meningoseptica 61421 PRCM.</title>
        <authorList>
            <person name="Wang M."/>
            <person name="Hu S."/>
            <person name="Cao L."/>
            <person name="Jiang T."/>
            <person name="Zhou Y."/>
            <person name="Ming D."/>
        </authorList>
    </citation>
    <scope>NUCLEOTIDE SEQUENCE [LARGE SCALE GENOMIC DNA]</scope>
    <source>
        <strain evidence="2 3">61421 PRCM</strain>
    </source>
</reference>
<dbReference type="eggNOG" id="COG3153">
    <property type="taxonomic scope" value="Bacteria"/>
</dbReference>
<dbReference type="InterPro" id="IPR050276">
    <property type="entry name" value="MshD_Acetyltransferase"/>
</dbReference>
<dbReference type="GO" id="GO:0016747">
    <property type="term" value="F:acyltransferase activity, transferring groups other than amino-acyl groups"/>
    <property type="evidence" value="ECO:0007669"/>
    <property type="project" value="InterPro"/>
</dbReference>
<dbReference type="CDD" id="cd04301">
    <property type="entry name" value="NAT_SF"/>
    <property type="match status" value="1"/>
</dbReference>
<dbReference type="OrthoDB" id="9797178at2"/>
<gene>
    <name evidence="2" type="ORF">BMF97_02955</name>
</gene>
<organism evidence="2 3">
    <name type="scientific">Elizabethkingia meningoseptica</name>
    <name type="common">Chryseobacterium meningosepticum</name>
    <dbReference type="NCBI Taxonomy" id="238"/>
    <lineage>
        <taxon>Bacteria</taxon>
        <taxon>Pseudomonadati</taxon>
        <taxon>Bacteroidota</taxon>
        <taxon>Flavobacteriia</taxon>
        <taxon>Flavobacteriales</taxon>
        <taxon>Weeksellaceae</taxon>
        <taxon>Elizabethkingia</taxon>
    </lineage>
</organism>
<proteinExistence type="predicted"/>
<keyword evidence="2" id="KW-0808">Transferase</keyword>
<dbReference type="Proteomes" id="UP000188947">
    <property type="component" value="Unassembled WGS sequence"/>
</dbReference>
<name>A0A1T3FDN3_ELIME</name>
<protein>
    <submittedName>
        <fullName evidence="2">GNAT family N-acetyltransferase</fullName>
    </submittedName>
</protein>